<evidence type="ECO:0000313" key="16">
    <source>
        <dbReference type="Proteomes" id="UP000011747"/>
    </source>
</evidence>
<sequence>MIWVGIGGIFGAISRYLLGKWITGKTSSVFPFGTWFINLTGSFMLGILAVLHSNKIIPEWSWLLIGIGFIGAYTTFSTFGYETIQMLQKKDARNAIIYVSTSVLLGVLFAWIGELMAAALA</sequence>
<gene>
    <name evidence="14" type="primary">fluC</name>
    <name evidence="14" type="synonym">crcB</name>
    <name evidence="15" type="ORF">HMPREF1015_00994</name>
</gene>
<dbReference type="RefSeq" id="WP_003352373.1">
    <property type="nucleotide sequence ID" value="NZ_JH414740.1"/>
</dbReference>
<evidence type="ECO:0000256" key="11">
    <source>
        <dbReference type="ARBA" id="ARBA00035120"/>
    </source>
</evidence>
<dbReference type="AlphaFoldDB" id="G9QGT5"/>
<comment type="catalytic activity">
    <reaction evidence="12">
        <text>fluoride(in) = fluoride(out)</text>
        <dbReference type="Rhea" id="RHEA:76159"/>
        <dbReference type="ChEBI" id="CHEBI:17051"/>
    </reaction>
    <physiologicalReaction direction="left-to-right" evidence="12">
        <dbReference type="Rhea" id="RHEA:76160"/>
    </physiologicalReaction>
</comment>
<keyword evidence="16" id="KW-1185">Reference proteome</keyword>
<keyword evidence="2 14" id="KW-0813">Transport</keyword>
<evidence type="ECO:0000256" key="9">
    <source>
        <dbReference type="ARBA" id="ARBA00023136"/>
    </source>
</evidence>
<keyword evidence="8 14" id="KW-0406">Ion transport</keyword>
<name>G9QGT5_9BACI</name>
<evidence type="ECO:0000256" key="6">
    <source>
        <dbReference type="ARBA" id="ARBA00022989"/>
    </source>
</evidence>
<dbReference type="HAMAP" id="MF_00454">
    <property type="entry name" value="FluC"/>
    <property type="match status" value="1"/>
</dbReference>
<dbReference type="InterPro" id="IPR003691">
    <property type="entry name" value="FluC"/>
</dbReference>
<organism evidence="15 16">
    <name type="scientific">Bacillus smithii 7_3_47FAA</name>
    <dbReference type="NCBI Taxonomy" id="665952"/>
    <lineage>
        <taxon>Bacteria</taxon>
        <taxon>Bacillati</taxon>
        <taxon>Bacillota</taxon>
        <taxon>Bacilli</taxon>
        <taxon>Bacillales</taxon>
        <taxon>Bacillaceae</taxon>
        <taxon>Bacillus</taxon>
    </lineage>
</organism>
<dbReference type="GeneID" id="87581843"/>
<feature type="binding site" evidence="14">
    <location>
        <position position="71"/>
    </location>
    <ligand>
        <name>Na(+)</name>
        <dbReference type="ChEBI" id="CHEBI:29101"/>
        <note>structural</note>
    </ligand>
</feature>
<accession>G9QGT5</accession>
<comment type="similarity">
    <text evidence="11 14">Belongs to the fluoride channel Fluc/FEX (TC 1.A.43) family.</text>
</comment>
<evidence type="ECO:0000256" key="5">
    <source>
        <dbReference type="ARBA" id="ARBA00022723"/>
    </source>
</evidence>
<keyword evidence="3 14" id="KW-1003">Cell membrane</keyword>
<evidence type="ECO:0000256" key="4">
    <source>
        <dbReference type="ARBA" id="ARBA00022692"/>
    </source>
</evidence>
<dbReference type="GO" id="GO:0062054">
    <property type="term" value="F:fluoride channel activity"/>
    <property type="evidence" value="ECO:0007669"/>
    <property type="project" value="UniProtKB-UniRule"/>
</dbReference>
<evidence type="ECO:0000256" key="13">
    <source>
        <dbReference type="ARBA" id="ARBA00049940"/>
    </source>
</evidence>
<keyword evidence="7 14" id="KW-0915">Sodium</keyword>
<dbReference type="GO" id="GO:0140114">
    <property type="term" value="P:cellular detoxification of fluoride"/>
    <property type="evidence" value="ECO:0007669"/>
    <property type="project" value="UniProtKB-UniRule"/>
</dbReference>
<evidence type="ECO:0000256" key="7">
    <source>
        <dbReference type="ARBA" id="ARBA00023053"/>
    </source>
</evidence>
<evidence type="ECO:0000256" key="2">
    <source>
        <dbReference type="ARBA" id="ARBA00022448"/>
    </source>
</evidence>
<feature type="binding site" evidence="14">
    <location>
        <position position="74"/>
    </location>
    <ligand>
        <name>Na(+)</name>
        <dbReference type="ChEBI" id="CHEBI:29101"/>
        <note>structural</note>
    </ligand>
</feature>
<dbReference type="GO" id="GO:0005886">
    <property type="term" value="C:plasma membrane"/>
    <property type="evidence" value="ECO:0007669"/>
    <property type="project" value="UniProtKB-SubCell"/>
</dbReference>
<evidence type="ECO:0000256" key="1">
    <source>
        <dbReference type="ARBA" id="ARBA00004651"/>
    </source>
</evidence>
<dbReference type="PANTHER" id="PTHR28259">
    <property type="entry name" value="FLUORIDE EXPORT PROTEIN 1-RELATED"/>
    <property type="match status" value="1"/>
</dbReference>
<keyword evidence="9 14" id="KW-0472">Membrane</keyword>
<evidence type="ECO:0000313" key="15">
    <source>
        <dbReference type="EMBL" id="EHL79662.1"/>
    </source>
</evidence>
<keyword evidence="4 14" id="KW-0812">Transmembrane</keyword>
<keyword evidence="10 14" id="KW-0407">Ion channel</keyword>
<evidence type="ECO:0000256" key="10">
    <source>
        <dbReference type="ARBA" id="ARBA00023303"/>
    </source>
</evidence>
<reference evidence="15 16" key="1">
    <citation type="submission" date="2011-09" db="EMBL/GenBank/DDBJ databases">
        <title>The Genome Sequence of Bacillus smithii 7_3_47FAA.</title>
        <authorList>
            <consortium name="The Broad Institute Genome Sequencing Platform"/>
            <person name="Earl A."/>
            <person name="Ward D."/>
            <person name="Feldgarden M."/>
            <person name="Gevers D."/>
            <person name="Daigneault M."/>
            <person name="Strauss J."/>
            <person name="Allen-Vercoe E."/>
            <person name="Young S.K."/>
            <person name="Zeng Q."/>
            <person name="Gargeya S."/>
            <person name="Fitzgerald M."/>
            <person name="Haas B."/>
            <person name="Abouelleil A."/>
            <person name="Alvarado L."/>
            <person name="Arachchi H.M."/>
            <person name="Berlin A."/>
            <person name="Brown A."/>
            <person name="Chapman S.B."/>
            <person name="Chen Z."/>
            <person name="Dunbar C."/>
            <person name="Freedman E."/>
            <person name="Gearin G."/>
            <person name="Goldberg J."/>
            <person name="Griggs A."/>
            <person name="Gujja S."/>
            <person name="Heiman D."/>
            <person name="Howarth C."/>
            <person name="Larson L."/>
            <person name="Lui A."/>
            <person name="MacDonald P.J.P."/>
            <person name="Montmayeur A."/>
            <person name="Murphy C."/>
            <person name="Neiman D."/>
            <person name="Pearson M."/>
            <person name="Priest M."/>
            <person name="Roberts A."/>
            <person name="Saif S."/>
            <person name="Shea T."/>
            <person name="Shenoy N."/>
            <person name="Sisk P."/>
            <person name="Stolte C."/>
            <person name="Sykes S."/>
            <person name="Wortman J."/>
            <person name="Nusbaum C."/>
            <person name="Birren B."/>
        </authorList>
    </citation>
    <scope>NUCLEOTIDE SEQUENCE [LARGE SCALE GENOMIC DNA]</scope>
    <source>
        <strain evidence="15 16">7_3_47FAA</strain>
    </source>
</reference>
<comment type="activity regulation">
    <text evidence="14">Na(+) is not transported, but it plays an essential structural role and its presence is essential for fluoride channel function.</text>
</comment>
<keyword evidence="6 14" id="KW-1133">Transmembrane helix</keyword>
<dbReference type="NCBIfam" id="TIGR00494">
    <property type="entry name" value="crcB"/>
    <property type="match status" value="1"/>
</dbReference>
<proteinExistence type="inferred from homology"/>
<dbReference type="PANTHER" id="PTHR28259:SF16">
    <property type="entry name" value="FLUORIDE-SPECIFIC ION CHANNEL FLUC 2"/>
    <property type="match status" value="1"/>
</dbReference>
<dbReference type="HOGENOM" id="CLU_114342_2_3_9"/>
<feature type="transmembrane region" description="Helical" evidence="14">
    <location>
        <begin position="62"/>
        <end position="84"/>
    </location>
</feature>
<dbReference type="EMBL" id="ACWF01000004">
    <property type="protein sequence ID" value="EHL79662.1"/>
    <property type="molecule type" value="Genomic_DNA"/>
</dbReference>
<comment type="caution">
    <text evidence="15">The sequence shown here is derived from an EMBL/GenBank/DDBJ whole genome shotgun (WGS) entry which is preliminary data.</text>
</comment>
<feature type="transmembrane region" description="Helical" evidence="14">
    <location>
        <begin position="96"/>
        <end position="120"/>
    </location>
</feature>
<dbReference type="GO" id="GO:0046872">
    <property type="term" value="F:metal ion binding"/>
    <property type="evidence" value="ECO:0007669"/>
    <property type="project" value="UniProtKB-KW"/>
</dbReference>
<feature type="transmembrane region" description="Helical" evidence="14">
    <location>
        <begin position="29"/>
        <end position="50"/>
    </location>
</feature>
<evidence type="ECO:0000256" key="3">
    <source>
        <dbReference type="ARBA" id="ARBA00022475"/>
    </source>
</evidence>
<keyword evidence="5 14" id="KW-0479">Metal-binding</keyword>
<comment type="subcellular location">
    <subcellularLocation>
        <location evidence="1 14">Cell membrane</location>
        <topology evidence="1 14">Multi-pass membrane protein</topology>
    </subcellularLocation>
</comment>
<evidence type="ECO:0000256" key="12">
    <source>
        <dbReference type="ARBA" id="ARBA00035585"/>
    </source>
</evidence>
<dbReference type="Pfam" id="PF02537">
    <property type="entry name" value="CRCB"/>
    <property type="match status" value="1"/>
</dbReference>
<evidence type="ECO:0000256" key="14">
    <source>
        <dbReference type="HAMAP-Rule" id="MF_00454"/>
    </source>
</evidence>
<dbReference type="Proteomes" id="UP000011747">
    <property type="component" value="Unassembled WGS sequence"/>
</dbReference>
<evidence type="ECO:0000256" key="8">
    <source>
        <dbReference type="ARBA" id="ARBA00023065"/>
    </source>
</evidence>
<dbReference type="PATRIC" id="fig|665952.3.peg.106"/>
<comment type="function">
    <text evidence="13 14">Fluoride-specific ion channel. Important for reducing fluoride concentration in the cell, thus reducing its toxicity.</text>
</comment>
<protein>
    <recommendedName>
        <fullName evidence="14">Fluoride-specific ion channel FluC</fullName>
    </recommendedName>
</protein>